<proteinExistence type="predicted"/>
<name>A0AAD9AC17_9PEZI</name>
<organism evidence="2 3">
    <name type="scientific">Colletotrichum chrysophilum</name>
    <dbReference type="NCBI Taxonomy" id="1836956"/>
    <lineage>
        <taxon>Eukaryota</taxon>
        <taxon>Fungi</taxon>
        <taxon>Dikarya</taxon>
        <taxon>Ascomycota</taxon>
        <taxon>Pezizomycotina</taxon>
        <taxon>Sordariomycetes</taxon>
        <taxon>Hypocreomycetidae</taxon>
        <taxon>Glomerellales</taxon>
        <taxon>Glomerellaceae</taxon>
        <taxon>Colletotrichum</taxon>
        <taxon>Colletotrichum gloeosporioides species complex</taxon>
    </lineage>
</organism>
<keyword evidence="1" id="KW-1133">Transmembrane helix</keyword>
<dbReference type="AlphaFoldDB" id="A0AAD9AC17"/>
<protein>
    <submittedName>
        <fullName evidence="2">Uncharacterized protein</fullName>
    </submittedName>
</protein>
<keyword evidence="1" id="KW-0812">Transmembrane</keyword>
<sequence>MHFTSSFFQRSVMGQSNISCDNQLHVNGDQDINGVIMDEKFSTLWSEEERVAFNILKAQPTSRREEVIHQHHDITTLEALDSAVYKKLRIGCELPEEVESCIPFQWRNQETLAEFVERVYKPSPESGSVQPIDINNVRAKVLRKRASIKIRSTNILSDHLYLHIGKRFKILYLFSDRGFLEDSLSGLSVSNQTPTHSPTEALSRGYLPPLLIMETLATLNLLFPSVNDPRSHRFSKRWVHRHAPEEHRKSLLKPSRQWSTLGYDDPPKRIRELYQRYPYWAPQLSQLLEEVRDPTPVNWWGTHVKRNLSEANMYKCAVAALMVAAISGTLATALAAVQVWISYCDWEKDGKPRC</sequence>
<dbReference type="Proteomes" id="UP001243330">
    <property type="component" value="Unassembled WGS sequence"/>
</dbReference>
<evidence type="ECO:0000313" key="2">
    <source>
        <dbReference type="EMBL" id="KAK1842749.1"/>
    </source>
</evidence>
<accession>A0AAD9AC17</accession>
<keyword evidence="1" id="KW-0472">Membrane</keyword>
<gene>
    <name evidence="2" type="ORF">CCHR01_14628</name>
</gene>
<feature type="transmembrane region" description="Helical" evidence="1">
    <location>
        <begin position="316"/>
        <end position="341"/>
    </location>
</feature>
<evidence type="ECO:0000256" key="1">
    <source>
        <dbReference type="SAM" id="Phobius"/>
    </source>
</evidence>
<comment type="caution">
    <text evidence="2">The sequence shown here is derived from an EMBL/GenBank/DDBJ whole genome shotgun (WGS) entry which is preliminary data.</text>
</comment>
<dbReference type="EMBL" id="JAQOWY010000397">
    <property type="protein sequence ID" value="KAK1842749.1"/>
    <property type="molecule type" value="Genomic_DNA"/>
</dbReference>
<evidence type="ECO:0000313" key="3">
    <source>
        <dbReference type="Proteomes" id="UP001243330"/>
    </source>
</evidence>
<keyword evidence="3" id="KW-1185">Reference proteome</keyword>
<reference evidence="2" key="1">
    <citation type="submission" date="2023-01" db="EMBL/GenBank/DDBJ databases">
        <title>Colletotrichum chrysophilum M932 genome sequence.</title>
        <authorList>
            <person name="Baroncelli R."/>
        </authorList>
    </citation>
    <scope>NUCLEOTIDE SEQUENCE</scope>
    <source>
        <strain evidence="2">M932</strain>
    </source>
</reference>